<name>A0A1M6JIU3_9FLAO</name>
<dbReference type="InterPro" id="IPR053926">
    <property type="entry name" value="RecX_HTH_1st"/>
</dbReference>
<sequence length="160" mass="18979">MIAPKKTYTLSEATKKLESYCAYQDRCHKEVQEKLRKMGMIPEAIDHVIGFLIQENYLNEERFARSFARGKFNIKKWGKNRIVNELKQRDISKFTIKAALEEITPEAYHTTLDTLAKKRLAEIREKDLQKCRKKLADYLLYRGWESSLVYEKIFELIPRS</sequence>
<dbReference type="InterPro" id="IPR036388">
    <property type="entry name" value="WH-like_DNA-bd_sf"/>
</dbReference>
<dbReference type="Pfam" id="PF02631">
    <property type="entry name" value="RecX_HTH2"/>
    <property type="match status" value="1"/>
</dbReference>
<dbReference type="EMBL" id="FQYX01000022">
    <property type="protein sequence ID" value="SHJ46532.1"/>
    <property type="molecule type" value="Genomic_DNA"/>
</dbReference>
<evidence type="ECO:0000313" key="9">
    <source>
        <dbReference type="EMBL" id="SHJ46532.1"/>
    </source>
</evidence>
<proteinExistence type="inferred from homology"/>
<organism evidence="9 10">
    <name type="scientific">Arenibacter nanhaiticus</name>
    <dbReference type="NCBI Taxonomy" id="558155"/>
    <lineage>
        <taxon>Bacteria</taxon>
        <taxon>Pseudomonadati</taxon>
        <taxon>Bacteroidota</taxon>
        <taxon>Flavobacteriia</taxon>
        <taxon>Flavobacteriales</taxon>
        <taxon>Flavobacteriaceae</taxon>
        <taxon>Arenibacter</taxon>
    </lineage>
</organism>
<evidence type="ECO:0000313" key="10">
    <source>
        <dbReference type="Proteomes" id="UP000184231"/>
    </source>
</evidence>
<evidence type="ECO:0000256" key="2">
    <source>
        <dbReference type="ARBA" id="ARBA00009695"/>
    </source>
</evidence>
<dbReference type="InterPro" id="IPR003783">
    <property type="entry name" value="Regulatory_RecX"/>
</dbReference>
<dbReference type="Proteomes" id="UP000184231">
    <property type="component" value="Unassembled WGS sequence"/>
</dbReference>
<evidence type="ECO:0000256" key="4">
    <source>
        <dbReference type="ARBA" id="ARBA00022490"/>
    </source>
</evidence>
<dbReference type="Pfam" id="PF21982">
    <property type="entry name" value="RecX_HTH1"/>
    <property type="match status" value="1"/>
</dbReference>
<feature type="domain" description="RecX second three-helical" evidence="6">
    <location>
        <begin position="59"/>
        <end position="100"/>
    </location>
</feature>
<dbReference type="HAMAP" id="MF_01114">
    <property type="entry name" value="RecX"/>
    <property type="match status" value="1"/>
</dbReference>
<comment type="function">
    <text evidence="5">Modulates RecA activity.</text>
</comment>
<dbReference type="OrthoDB" id="1523826at2"/>
<keyword evidence="4 5" id="KW-0963">Cytoplasm</keyword>
<dbReference type="PANTHER" id="PTHR33602:SF1">
    <property type="entry name" value="REGULATORY PROTEIN RECX FAMILY PROTEIN"/>
    <property type="match status" value="1"/>
</dbReference>
<evidence type="ECO:0000259" key="8">
    <source>
        <dbReference type="Pfam" id="PF21982"/>
    </source>
</evidence>
<dbReference type="GO" id="GO:0006282">
    <property type="term" value="P:regulation of DNA repair"/>
    <property type="evidence" value="ECO:0007669"/>
    <property type="project" value="UniProtKB-UniRule"/>
</dbReference>
<feature type="domain" description="RecX third three-helical" evidence="7">
    <location>
        <begin position="111"/>
        <end position="151"/>
    </location>
</feature>
<reference evidence="10" key="1">
    <citation type="submission" date="2016-11" db="EMBL/GenBank/DDBJ databases">
        <authorList>
            <person name="Varghese N."/>
            <person name="Submissions S."/>
        </authorList>
    </citation>
    <scope>NUCLEOTIDE SEQUENCE [LARGE SCALE GENOMIC DNA]</scope>
    <source>
        <strain evidence="10">CGMCC 1.8863</strain>
    </source>
</reference>
<comment type="subcellular location">
    <subcellularLocation>
        <location evidence="1 5">Cytoplasm</location>
    </subcellularLocation>
</comment>
<protein>
    <recommendedName>
        <fullName evidence="3 5">Regulatory protein RecX</fullName>
    </recommendedName>
</protein>
<evidence type="ECO:0000256" key="3">
    <source>
        <dbReference type="ARBA" id="ARBA00018111"/>
    </source>
</evidence>
<evidence type="ECO:0000259" key="7">
    <source>
        <dbReference type="Pfam" id="PF21981"/>
    </source>
</evidence>
<dbReference type="GO" id="GO:0005737">
    <property type="term" value="C:cytoplasm"/>
    <property type="evidence" value="ECO:0007669"/>
    <property type="project" value="UniProtKB-SubCell"/>
</dbReference>
<dbReference type="AlphaFoldDB" id="A0A1M6JIU3"/>
<dbReference type="Pfam" id="PF21981">
    <property type="entry name" value="RecX_HTH3"/>
    <property type="match status" value="1"/>
</dbReference>
<gene>
    <name evidence="5" type="primary">recX</name>
    <name evidence="9" type="ORF">SAMN04487911_12216</name>
</gene>
<dbReference type="STRING" id="558155.SAMN04487911_12216"/>
<comment type="similarity">
    <text evidence="2 5">Belongs to the RecX family.</text>
</comment>
<keyword evidence="10" id="KW-1185">Reference proteome</keyword>
<evidence type="ECO:0000256" key="1">
    <source>
        <dbReference type="ARBA" id="ARBA00004496"/>
    </source>
</evidence>
<dbReference type="InterPro" id="IPR053925">
    <property type="entry name" value="RecX_HTH_3rd"/>
</dbReference>
<evidence type="ECO:0000256" key="5">
    <source>
        <dbReference type="HAMAP-Rule" id="MF_01114"/>
    </source>
</evidence>
<dbReference type="InterPro" id="IPR053924">
    <property type="entry name" value="RecX_HTH_2nd"/>
</dbReference>
<dbReference type="RefSeq" id="WP_072765143.1">
    <property type="nucleotide sequence ID" value="NZ_FQYX01000022.1"/>
</dbReference>
<evidence type="ECO:0000259" key="6">
    <source>
        <dbReference type="Pfam" id="PF02631"/>
    </source>
</evidence>
<feature type="domain" description="RecX first three-helical" evidence="8">
    <location>
        <begin position="20"/>
        <end position="52"/>
    </location>
</feature>
<dbReference type="Gene3D" id="1.10.10.10">
    <property type="entry name" value="Winged helix-like DNA-binding domain superfamily/Winged helix DNA-binding domain"/>
    <property type="match status" value="2"/>
</dbReference>
<dbReference type="PANTHER" id="PTHR33602">
    <property type="entry name" value="REGULATORY PROTEIN RECX FAMILY PROTEIN"/>
    <property type="match status" value="1"/>
</dbReference>
<accession>A0A1M6JIU3</accession>